<name>A0A3N2C5S0_9MICO</name>
<comment type="caution">
    <text evidence="2">The sequence shown here is derived from an EMBL/GenBank/DDBJ whole genome shotgun (WGS) entry which is preliminary data.</text>
</comment>
<protein>
    <submittedName>
        <fullName evidence="2">Uncharacterized protein</fullName>
    </submittedName>
</protein>
<keyword evidence="3" id="KW-1185">Reference proteome</keyword>
<proteinExistence type="predicted"/>
<accession>A0A3N2C5S0</accession>
<sequence>MNTHARWRATITWIRAQLASAFTESERASDARPPDPRVGQSFTTWMR</sequence>
<feature type="compositionally biased region" description="Basic and acidic residues" evidence="1">
    <location>
        <begin position="24"/>
        <end position="35"/>
    </location>
</feature>
<feature type="region of interest" description="Disordered" evidence="1">
    <location>
        <begin position="24"/>
        <end position="47"/>
    </location>
</feature>
<gene>
    <name evidence="2" type="ORF">EDD42_2938</name>
</gene>
<dbReference type="EMBL" id="RKHL01000001">
    <property type="protein sequence ID" value="ROR82842.1"/>
    <property type="molecule type" value="Genomic_DNA"/>
</dbReference>
<reference evidence="2 3" key="1">
    <citation type="submission" date="2018-11" db="EMBL/GenBank/DDBJ databases">
        <title>Sequencing the genomes of 1000 actinobacteria strains.</title>
        <authorList>
            <person name="Klenk H.-P."/>
        </authorList>
    </citation>
    <scope>NUCLEOTIDE SEQUENCE [LARGE SCALE GENOMIC DNA]</scope>
    <source>
        <strain evidence="2 3">DSM 14012</strain>
    </source>
</reference>
<evidence type="ECO:0000313" key="2">
    <source>
        <dbReference type="EMBL" id="ROR82842.1"/>
    </source>
</evidence>
<evidence type="ECO:0000256" key="1">
    <source>
        <dbReference type="SAM" id="MobiDB-lite"/>
    </source>
</evidence>
<evidence type="ECO:0000313" key="3">
    <source>
        <dbReference type="Proteomes" id="UP000266915"/>
    </source>
</evidence>
<dbReference type="Proteomes" id="UP000266915">
    <property type="component" value="Unassembled WGS sequence"/>
</dbReference>
<dbReference type="AlphaFoldDB" id="A0A3N2C5S0"/>
<organism evidence="2 3">
    <name type="scientific">Plantibacter flavus</name>
    <dbReference type="NCBI Taxonomy" id="150123"/>
    <lineage>
        <taxon>Bacteria</taxon>
        <taxon>Bacillati</taxon>
        <taxon>Actinomycetota</taxon>
        <taxon>Actinomycetes</taxon>
        <taxon>Micrococcales</taxon>
        <taxon>Microbacteriaceae</taxon>
        <taxon>Plantibacter</taxon>
    </lineage>
</organism>
<dbReference type="RefSeq" id="WP_159453420.1">
    <property type="nucleotide sequence ID" value="NZ_FXAP01000004.1"/>
</dbReference>